<dbReference type="Gene3D" id="3.90.550.10">
    <property type="entry name" value="Spore Coat Polysaccharide Biosynthesis Protein SpsA, Chain A"/>
    <property type="match status" value="1"/>
</dbReference>
<dbReference type="EMBL" id="JBHPBY010000182">
    <property type="protein sequence ID" value="MFC1851373.1"/>
    <property type="molecule type" value="Genomic_DNA"/>
</dbReference>
<sequence length="319" mass="37004">MRKTMRLKLGLVSETTKAFLNQVKLCLYSFRKNAGTIKNTPIILITNNEPLSNDEKKFFKKYFSPIEFKTMPRLGAILHTSKLNVFYAIDPTSYDVLLFLDCDTVIARPLDNMLDPIKKDGAQFVCRRGGKTDRNTFVDFNGLVKEYCGKDCTNKILFEEEKEWPMFNTGVFLATSGAVKKIRLNSIQFTYEIYNKWQTKENIENLPLIRYLFKFKILKSKQIVLQSWPIEQGAVALSCIKAGLKVHYLDEIYNSWGQLKDLRILHCFKSAYKFDRSKMFSKESGGWIKEYKESGLPGKIFLANLVEEYKKEFSEKGTQ</sequence>
<dbReference type="SUPFAM" id="SSF53448">
    <property type="entry name" value="Nucleotide-diphospho-sugar transferases"/>
    <property type="match status" value="1"/>
</dbReference>
<name>A0ABV6YYV2_UNCC1</name>
<evidence type="ECO:0000313" key="2">
    <source>
        <dbReference type="Proteomes" id="UP001594351"/>
    </source>
</evidence>
<organism evidence="1 2">
    <name type="scientific">candidate division CSSED10-310 bacterium</name>
    <dbReference type="NCBI Taxonomy" id="2855610"/>
    <lineage>
        <taxon>Bacteria</taxon>
        <taxon>Bacteria division CSSED10-310</taxon>
    </lineage>
</organism>
<dbReference type="Proteomes" id="UP001594351">
    <property type="component" value="Unassembled WGS sequence"/>
</dbReference>
<evidence type="ECO:0008006" key="3">
    <source>
        <dbReference type="Google" id="ProtNLM"/>
    </source>
</evidence>
<dbReference type="InterPro" id="IPR029044">
    <property type="entry name" value="Nucleotide-diphossugar_trans"/>
</dbReference>
<protein>
    <recommendedName>
        <fullName evidence="3">Glycosyltransferase family 8 protein</fullName>
    </recommendedName>
</protein>
<keyword evidence="2" id="KW-1185">Reference proteome</keyword>
<comment type="caution">
    <text evidence="1">The sequence shown here is derived from an EMBL/GenBank/DDBJ whole genome shotgun (WGS) entry which is preliminary data.</text>
</comment>
<evidence type="ECO:0000313" key="1">
    <source>
        <dbReference type="EMBL" id="MFC1851373.1"/>
    </source>
</evidence>
<accession>A0ABV6YYV2</accession>
<gene>
    <name evidence="1" type="ORF">ACFL27_14340</name>
</gene>
<reference evidence="1 2" key="1">
    <citation type="submission" date="2024-09" db="EMBL/GenBank/DDBJ databases">
        <title>Laminarin stimulates single cell rates of sulfate reduction while oxygen inhibits transcriptomic activity in coastal marine sediment.</title>
        <authorList>
            <person name="Lindsay M."/>
            <person name="Orcutt B."/>
            <person name="Emerson D."/>
            <person name="Stepanauskas R."/>
            <person name="D'Angelo T."/>
        </authorList>
    </citation>
    <scope>NUCLEOTIDE SEQUENCE [LARGE SCALE GENOMIC DNA]</scope>
    <source>
        <strain evidence="1">SAG AM-311-K15</strain>
    </source>
</reference>
<proteinExistence type="predicted"/>